<keyword evidence="2" id="KW-1133">Transmembrane helix</keyword>
<dbReference type="KEGG" id="git:C6V83_12515"/>
<evidence type="ECO:0000256" key="1">
    <source>
        <dbReference type="SAM" id="MobiDB-lite"/>
    </source>
</evidence>
<dbReference type="AlphaFoldDB" id="A0A2S0KGY5"/>
<feature type="transmembrane region" description="Helical" evidence="2">
    <location>
        <begin position="38"/>
        <end position="60"/>
    </location>
</feature>
<keyword evidence="2" id="KW-0472">Membrane</keyword>
<feature type="transmembrane region" description="Helical" evidence="2">
    <location>
        <begin position="80"/>
        <end position="106"/>
    </location>
</feature>
<evidence type="ECO:0000313" key="3">
    <source>
        <dbReference type="EMBL" id="AVM00955.1"/>
    </source>
</evidence>
<evidence type="ECO:0000256" key="2">
    <source>
        <dbReference type="SAM" id="Phobius"/>
    </source>
</evidence>
<dbReference type="Proteomes" id="UP000239814">
    <property type="component" value="Chromosome"/>
</dbReference>
<gene>
    <name evidence="3" type="ORF">C6V83_12515</name>
</gene>
<keyword evidence="2" id="KW-0812">Transmembrane</keyword>
<reference evidence="3 4" key="1">
    <citation type="submission" date="2018-03" db="EMBL/GenBank/DDBJ databases">
        <title>Characteristics and genome of n-alkane degrading marine bacteria Gordonia iterans isolated from crude oil contaminated in Tae-an, South Korea.</title>
        <authorList>
            <person name="Lee S.-S."/>
            <person name="Kim H."/>
        </authorList>
    </citation>
    <scope>NUCLEOTIDE SEQUENCE [LARGE SCALE GENOMIC DNA]</scope>
    <source>
        <strain evidence="3 4">Co17</strain>
    </source>
</reference>
<feature type="transmembrane region" description="Helical" evidence="2">
    <location>
        <begin position="173"/>
        <end position="192"/>
    </location>
</feature>
<dbReference type="InterPro" id="IPR021213">
    <property type="entry name" value="DUF2567"/>
</dbReference>
<feature type="region of interest" description="Disordered" evidence="1">
    <location>
        <begin position="205"/>
        <end position="270"/>
    </location>
</feature>
<evidence type="ECO:0000313" key="4">
    <source>
        <dbReference type="Proteomes" id="UP000239814"/>
    </source>
</evidence>
<dbReference type="Pfam" id="PF10821">
    <property type="entry name" value="DUF2567"/>
    <property type="match status" value="1"/>
</dbReference>
<feature type="transmembrane region" description="Helical" evidence="2">
    <location>
        <begin position="118"/>
        <end position="136"/>
    </location>
</feature>
<name>A0A2S0KGY5_9ACTN</name>
<proteinExistence type="predicted"/>
<sequence>MLPARRRRFGRAGTTMTTPAPPVSVEGPVRPARRFDPAASIVGGVLLLLGVGSGVLWAFVTPYATVEVTAEGGGFSAPELAHLFGGVAVFALIAFALGLVCGGVAWGALRAVRGPAGLVYAMVVAAGASAVGMQVADFVVRRRFPPIDPHEPGIYHAAGSLWLTDASLGFLPAPWLLLVCAPGMAALSYFVCVAGTGDAALPGDPAEAGGVRAPGDAAPQPPAGWTYPGDPAMGWAPADTGNPGRGNPGTPASDRGEPLTGADAESRTRP</sequence>
<accession>A0A2S0KGY5</accession>
<feature type="region of interest" description="Disordered" evidence="1">
    <location>
        <begin position="1"/>
        <end position="27"/>
    </location>
</feature>
<feature type="compositionally biased region" description="Basic residues" evidence="1">
    <location>
        <begin position="1"/>
        <end position="10"/>
    </location>
</feature>
<organism evidence="3 4">
    <name type="scientific">Gordonia iterans</name>
    <dbReference type="NCBI Taxonomy" id="1004901"/>
    <lineage>
        <taxon>Bacteria</taxon>
        <taxon>Bacillati</taxon>
        <taxon>Actinomycetota</taxon>
        <taxon>Actinomycetes</taxon>
        <taxon>Mycobacteriales</taxon>
        <taxon>Gordoniaceae</taxon>
        <taxon>Gordonia</taxon>
    </lineage>
</organism>
<keyword evidence="4" id="KW-1185">Reference proteome</keyword>
<protein>
    <recommendedName>
        <fullName evidence="5">DUF2567 domain-containing protein</fullName>
    </recommendedName>
</protein>
<dbReference type="EMBL" id="CP027433">
    <property type="protein sequence ID" value="AVM00955.1"/>
    <property type="molecule type" value="Genomic_DNA"/>
</dbReference>
<evidence type="ECO:0008006" key="5">
    <source>
        <dbReference type="Google" id="ProtNLM"/>
    </source>
</evidence>